<name>A0A1C0YJB5_9BACL</name>
<reference evidence="1 2" key="1">
    <citation type="submission" date="2016-07" db="EMBL/GenBank/DDBJ databases">
        <title>Caryophanon latum genome sequencing.</title>
        <authorList>
            <person name="Verma A."/>
            <person name="Pal Y."/>
            <person name="Krishnamurthi S."/>
        </authorList>
    </citation>
    <scope>NUCLEOTIDE SEQUENCE [LARGE SCALE GENOMIC DNA]</scope>
    <source>
        <strain evidence="1 2">DSM 14151</strain>
    </source>
</reference>
<dbReference type="AlphaFoldDB" id="A0A1C0YJB5"/>
<organism evidence="1 2">
    <name type="scientific">Caryophanon latum</name>
    <dbReference type="NCBI Taxonomy" id="33977"/>
    <lineage>
        <taxon>Bacteria</taxon>
        <taxon>Bacillati</taxon>
        <taxon>Bacillota</taxon>
        <taxon>Bacilli</taxon>
        <taxon>Bacillales</taxon>
        <taxon>Caryophanaceae</taxon>
        <taxon>Caryophanon</taxon>
    </lineage>
</organism>
<dbReference type="EMBL" id="MATO01000056">
    <property type="protein sequence ID" value="OCS87277.1"/>
    <property type="molecule type" value="Genomic_DNA"/>
</dbReference>
<evidence type="ECO:0000313" key="2">
    <source>
        <dbReference type="Proteomes" id="UP000093482"/>
    </source>
</evidence>
<gene>
    <name evidence="1" type="ORF">A6K76_02600</name>
</gene>
<sequence>MKQLIISAQKALFQSITKNTKAVYAKIENDTLVWHVYFDEAPTDDEMELLSIAATEILADFPNVLHCDERYVTHPEPLHFDSYEHWVYARI</sequence>
<proteinExistence type="predicted"/>
<dbReference type="Pfam" id="PF26541">
    <property type="entry name" value="MafI2"/>
    <property type="match status" value="1"/>
</dbReference>
<keyword evidence="2" id="KW-1185">Reference proteome</keyword>
<dbReference type="Proteomes" id="UP000093482">
    <property type="component" value="Unassembled WGS sequence"/>
</dbReference>
<protein>
    <submittedName>
        <fullName evidence="1">Uncharacterized protein</fullName>
    </submittedName>
</protein>
<dbReference type="InterPro" id="IPR058702">
    <property type="entry name" value="MafI2-like"/>
</dbReference>
<comment type="caution">
    <text evidence="1">The sequence shown here is derived from an EMBL/GenBank/DDBJ whole genome shotgun (WGS) entry which is preliminary data.</text>
</comment>
<dbReference type="OrthoDB" id="2736524at2"/>
<evidence type="ECO:0000313" key="1">
    <source>
        <dbReference type="EMBL" id="OCS87277.1"/>
    </source>
</evidence>
<dbReference type="RefSeq" id="WP_066465791.1">
    <property type="nucleotide sequence ID" value="NZ_MATO01000056.1"/>
</dbReference>
<accession>A0A1C0YJB5</accession>